<protein>
    <submittedName>
        <fullName evidence="2">Nuclear transport factor 2 family protein</fullName>
    </submittedName>
</protein>
<dbReference type="InterPro" id="IPR032710">
    <property type="entry name" value="NTF2-like_dom_sf"/>
</dbReference>
<dbReference type="Gene3D" id="3.10.450.50">
    <property type="match status" value="1"/>
</dbReference>
<comment type="caution">
    <text evidence="2">The sequence shown here is derived from an EMBL/GenBank/DDBJ whole genome shotgun (WGS) entry which is preliminary data.</text>
</comment>
<name>A0ABV3D9T2_9ACTN</name>
<sequence length="161" mass="18232">MPDYSETELRNIASVNRMFEAPRDFDRATLFADDAVWWNGLPMVGRGGRTEHKGIDEIRAILRGSGGQGGARTAETGVDPYDKATFRFEDVVVLADGDWAMRQHTMHSTTIGGQAYTNVYCFVYRFNDEGLIQYLTEHWNTWHAERVLFGNYPVEPAHPGT</sequence>
<dbReference type="RefSeq" id="WP_358348417.1">
    <property type="nucleotide sequence ID" value="NZ_JBEZFP010000005.1"/>
</dbReference>
<organism evidence="2 3">
    <name type="scientific">Streptodolium elevatio</name>
    <dbReference type="NCBI Taxonomy" id="3157996"/>
    <lineage>
        <taxon>Bacteria</taxon>
        <taxon>Bacillati</taxon>
        <taxon>Actinomycetota</taxon>
        <taxon>Actinomycetes</taxon>
        <taxon>Kitasatosporales</taxon>
        <taxon>Streptomycetaceae</taxon>
        <taxon>Streptodolium</taxon>
    </lineage>
</organism>
<dbReference type="EMBL" id="JBEZFP010000005">
    <property type="protein sequence ID" value="MEU8132498.1"/>
    <property type="molecule type" value="Genomic_DNA"/>
</dbReference>
<accession>A0ABV3D9T2</accession>
<keyword evidence="3" id="KW-1185">Reference proteome</keyword>
<evidence type="ECO:0000259" key="1">
    <source>
        <dbReference type="Pfam" id="PF12680"/>
    </source>
</evidence>
<evidence type="ECO:0000313" key="3">
    <source>
        <dbReference type="Proteomes" id="UP001551482"/>
    </source>
</evidence>
<feature type="domain" description="SnoaL-like" evidence="1">
    <location>
        <begin position="24"/>
        <end position="132"/>
    </location>
</feature>
<dbReference type="SUPFAM" id="SSF54427">
    <property type="entry name" value="NTF2-like"/>
    <property type="match status" value="1"/>
</dbReference>
<proteinExistence type="predicted"/>
<reference evidence="2 3" key="1">
    <citation type="submission" date="2024-06" db="EMBL/GenBank/DDBJ databases">
        <title>The Natural Products Discovery Center: Release of the First 8490 Sequenced Strains for Exploring Actinobacteria Biosynthetic Diversity.</title>
        <authorList>
            <person name="Kalkreuter E."/>
            <person name="Kautsar S.A."/>
            <person name="Yang D."/>
            <person name="Bader C.D."/>
            <person name="Teijaro C.N."/>
            <person name="Fluegel L."/>
            <person name="Davis C.M."/>
            <person name="Simpson J.R."/>
            <person name="Lauterbach L."/>
            <person name="Steele A.D."/>
            <person name="Gui C."/>
            <person name="Meng S."/>
            <person name="Li G."/>
            <person name="Viehrig K."/>
            <person name="Ye F."/>
            <person name="Su P."/>
            <person name="Kiefer A.F."/>
            <person name="Nichols A."/>
            <person name="Cepeda A.J."/>
            <person name="Yan W."/>
            <person name="Fan B."/>
            <person name="Jiang Y."/>
            <person name="Adhikari A."/>
            <person name="Zheng C.-J."/>
            <person name="Schuster L."/>
            <person name="Cowan T.M."/>
            <person name="Smanski M.J."/>
            <person name="Chevrette M.G."/>
            <person name="De Carvalho L.P.S."/>
            <person name="Shen B."/>
        </authorList>
    </citation>
    <scope>NUCLEOTIDE SEQUENCE [LARGE SCALE GENOMIC DNA]</scope>
    <source>
        <strain evidence="2 3">NPDC048946</strain>
    </source>
</reference>
<dbReference type="InterPro" id="IPR037401">
    <property type="entry name" value="SnoaL-like"/>
</dbReference>
<dbReference type="Proteomes" id="UP001551482">
    <property type="component" value="Unassembled WGS sequence"/>
</dbReference>
<evidence type="ECO:0000313" key="2">
    <source>
        <dbReference type="EMBL" id="MEU8132498.1"/>
    </source>
</evidence>
<dbReference type="Pfam" id="PF12680">
    <property type="entry name" value="SnoaL_2"/>
    <property type="match status" value="1"/>
</dbReference>
<gene>
    <name evidence="2" type="ORF">AB0C36_03230</name>
</gene>